<name>A0A2M9CQX9_9CELL</name>
<feature type="compositionally biased region" description="Basic and acidic residues" evidence="1">
    <location>
        <begin position="38"/>
        <end position="50"/>
    </location>
</feature>
<dbReference type="EMBL" id="PGFE01000002">
    <property type="protein sequence ID" value="PJJ74241.1"/>
    <property type="molecule type" value="Genomic_DNA"/>
</dbReference>
<feature type="region of interest" description="Disordered" evidence="1">
    <location>
        <begin position="1"/>
        <end position="50"/>
    </location>
</feature>
<gene>
    <name evidence="2" type="ORF">CLV28_1735</name>
</gene>
<organism evidence="2 3">
    <name type="scientific">Sediminihabitans luteus</name>
    <dbReference type="NCBI Taxonomy" id="1138585"/>
    <lineage>
        <taxon>Bacteria</taxon>
        <taxon>Bacillati</taxon>
        <taxon>Actinomycetota</taxon>
        <taxon>Actinomycetes</taxon>
        <taxon>Micrococcales</taxon>
        <taxon>Cellulomonadaceae</taxon>
        <taxon>Sediminihabitans</taxon>
    </lineage>
</organism>
<evidence type="ECO:0000256" key="1">
    <source>
        <dbReference type="SAM" id="MobiDB-lite"/>
    </source>
</evidence>
<accession>A0A2M9CQX9</accession>
<proteinExistence type="predicted"/>
<evidence type="ECO:0000313" key="2">
    <source>
        <dbReference type="EMBL" id="PJJ74241.1"/>
    </source>
</evidence>
<comment type="caution">
    <text evidence="2">The sequence shown here is derived from an EMBL/GenBank/DDBJ whole genome shotgun (WGS) entry which is preliminary data.</text>
</comment>
<dbReference type="AlphaFoldDB" id="A0A2M9CQX9"/>
<feature type="compositionally biased region" description="Basic and acidic residues" evidence="1">
    <location>
        <begin position="15"/>
        <end position="29"/>
    </location>
</feature>
<reference evidence="2 3" key="1">
    <citation type="submission" date="2017-11" db="EMBL/GenBank/DDBJ databases">
        <title>Genomic Encyclopedia of Archaeal and Bacterial Type Strains, Phase II (KMG-II): From Individual Species to Whole Genera.</title>
        <authorList>
            <person name="Goeker M."/>
        </authorList>
    </citation>
    <scope>NUCLEOTIDE SEQUENCE [LARGE SCALE GENOMIC DNA]</scope>
    <source>
        <strain evidence="2 3">DSM 25478</strain>
    </source>
</reference>
<dbReference type="Proteomes" id="UP000231693">
    <property type="component" value="Unassembled WGS sequence"/>
</dbReference>
<protein>
    <submittedName>
        <fullName evidence="2">Uncharacterized protein</fullName>
    </submittedName>
</protein>
<sequence length="50" mass="5608">MSAPTPPEPSAVSDEILREHPEFAEPHMLEDDESVPPRPEEEVADAVRDR</sequence>
<evidence type="ECO:0000313" key="3">
    <source>
        <dbReference type="Proteomes" id="UP000231693"/>
    </source>
</evidence>
<keyword evidence="3" id="KW-1185">Reference proteome</keyword>
<dbReference type="RefSeq" id="WP_170062647.1">
    <property type="nucleotide sequence ID" value="NZ_BOOX01000006.1"/>
</dbReference>